<accession>A0AAV8X075</accession>
<dbReference type="EMBL" id="JAPWTK010001596">
    <property type="protein sequence ID" value="KAJ8932103.1"/>
    <property type="molecule type" value="Genomic_DNA"/>
</dbReference>
<comment type="caution">
    <text evidence="1">The sequence shown here is derived from an EMBL/GenBank/DDBJ whole genome shotgun (WGS) entry which is preliminary data.</text>
</comment>
<evidence type="ECO:0000313" key="1">
    <source>
        <dbReference type="EMBL" id="KAJ8932103.1"/>
    </source>
</evidence>
<dbReference type="AlphaFoldDB" id="A0AAV8X075"/>
<protein>
    <submittedName>
        <fullName evidence="1">Uncharacterized protein</fullName>
    </submittedName>
</protein>
<gene>
    <name evidence="1" type="ORF">NQ318_022240</name>
</gene>
<keyword evidence="2" id="KW-1185">Reference proteome</keyword>
<sequence length="93" mass="11075">MYPSDALYIETGLLDARQLYFLNSNIRQHKYKTDLKRNEYNYDTRKKNYIPPKMVKTVGQKFYTYLGLNYITTFPYVPLLCVGSYANHPVYTK</sequence>
<reference evidence="1" key="1">
    <citation type="journal article" date="2023" name="Insect Mol. Biol.">
        <title>Genome sequencing provides insights into the evolution of gene families encoding plant cell wall-degrading enzymes in longhorned beetles.</title>
        <authorList>
            <person name="Shin N.R."/>
            <person name="Okamura Y."/>
            <person name="Kirsch R."/>
            <person name="Pauchet Y."/>
        </authorList>
    </citation>
    <scope>NUCLEOTIDE SEQUENCE</scope>
    <source>
        <strain evidence="1">AMC_N1</strain>
    </source>
</reference>
<evidence type="ECO:0000313" key="2">
    <source>
        <dbReference type="Proteomes" id="UP001162162"/>
    </source>
</evidence>
<organism evidence="1 2">
    <name type="scientific">Aromia moschata</name>
    <dbReference type="NCBI Taxonomy" id="1265417"/>
    <lineage>
        <taxon>Eukaryota</taxon>
        <taxon>Metazoa</taxon>
        <taxon>Ecdysozoa</taxon>
        <taxon>Arthropoda</taxon>
        <taxon>Hexapoda</taxon>
        <taxon>Insecta</taxon>
        <taxon>Pterygota</taxon>
        <taxon>Neoptera</taxon>
        <taxon>Endopterygota</taxon>
        <taxon>Coleoptera</taxon>
        <taxon>Polyphaga</taxon>
        <taxon>Cucujiformia</taxon>
        <taxon>Chrysomeloidea</taxon>
        <taxon>Cerambycidae</taxon>
        <taxon>Cerambycinae</taxon>
        <taxon>Callichromatini</taxon>
        <taxon>Aromia</taxon>
    </lineage>
</organism>
<dbReference type="Proteomes" id="UP001162162">
    <property type="component" value="Unassembled WGS sequence"/>
</dbReference>
<name>A0AAV8X075_9CUCU</name>
<proteinExistence type="predicted"/>